<comment type="caution">
    <text evidence="4">The sequence shown here is derived from an EMBL/GenBank/DDBJ whole genome shotgun (WGS) entry which is preliminary data.</text>
</comment>
<evidence type="ECO:0000259" key="1">
    <source>
        <dbReference type="Pfam" id="PF01968"/>
    </source>
</evidence>
<dbReference type="PANTHER" id="PTHR11365:SF23">
    <property type="entry name" value="HYPOTHETICAL 5-OXOPROLINASE (EUROFUNG)-RELATED"/>
    <property type="match status" value="1"/>
</dbReference>
<reference evidence="4" key="2">
    <citation type="submission" date="2020-09" db="EMBL/GenBank/DDBJ databases">
        <authorList>
            <person name="Sun Q."/>
            <person name="Kim S."/>
        </authorList>
    </citation>
    <scope>NUCLEOTIDE SEQUENCE</scope>
    <source>
        <strain evidence="4">KCTC 42651</strain>
    </source>
</reference>
<organism evidence="4 5">
    <name type="scientific">Thalassobaculum fulvum</name>
    <dbReference type="NCBI Taxonomy" id="1633335"/>
    <lineage>
        <taxon>Bacteria</taxon>
        <taxon>Pseudomonadati</taxon>
        <taxon>Pseudomonadota</taxon>
        <taxon>Alphaproteobacteria</taxon>
        <taxon>Rhodospirillales</taxon>
        <taxon>Thalassobaculaceae</taxon>
        <taxon>Thalassobaculum</taxon>
    </lineage>
</organism>
<dbReference type="PANTHER" id="PTHR11365">
    <property type="entry name" value="5-OXOPROLINASE RELATED"/>
    <property type="match status" value="1"/>
</dbReference>
<dbReference type="InterPro" id="IPR045079">
    <property type="entry name" value="Oxoprolinase-like"/>
</dbReference>
<name>A0A919CN76_9PROT</name>
<evidence type="ECO:0000313" key="5">
    <source>
        <dbReference type="Proteomes" id="UP000630353"/>
    </source>
</evidence>
<feature type="domain" description="Acetophenone carboxylase-like C-terminal" evidence="3">
    <location>
        <begin position="509"/>
        <end position="676"/>
    </location>
</feature>
<dbReference type="Pfam" id="PF01968">
    <property type="entry name" value="Hydantoinase_A"/>
    <property type="match status" value="1"/>
</dbReference>
<dbReference type="InterPro" id="IPR002821">
    <property type="entry name" value="Hydantoinase_A"/>
</dbReference>
<dbReference type="EMBL" id="BMZS01000002">
    <property type="protein sequence ID" value="GHD42328.1"/>
    <property type="molecule type" value="Genomic_DNA"/>
</dbReference>
<feature type="domain" description="Hydantoinase A/oxoprolinase" evidence="1">
    <location>
        <begin position="204"/>
        <end position="492"/>
    </location>
</feature>
<keyword evidence="5" id="KW-1185">Reference proteome</keyword>
<dbReference type="Proteomes" id="UP000630353">
    <property type="component" value="Unassembled WGS sequence"/>
</dbReference>
<dbReference type="GO" id="GO:0017168">
    <property type="term" value="F:5-oxoprolinase (ATP-hydrolyzing) activity"/>
    <property type="evidence" value="ECO:0007669"/>
    <property type="project" value="TreeGrafter"/>
</dbReference>
<evidence type="ECO:0000259" key="2">
    <source>
        <dbReference type="Pfam" id="PF05378"/>
    </source>
</evidence>
<dbReference type="InterPro" id="IPR008040">
    <property type="entry name" value="Hydant_A_N"/>
</dbReference>
<reference evidence="4" key="1">
    <citation type="journal article" date="2014" name="Int. J. Syst. Evol. Microbiol.">
        <title>Complete genome sequence of Corynebacterium casei LMG S-19264T (=DSM 44701T), isolated from a smear-ripened cheese.</title>
        <authorList>
            <consortium name="US DOE Joint Genome Institute (JGI-PGF)"/>
            <person name="Walter F."/>
            <person name="Albersmeier A."/>
            <person name="Kalinowski J."/>
            <person name="Ruckert C."/>
        </authorList>
    </citation>
    <scope>NUCLEOTIDE SEQUENCE</scope>
    <source>
        <strain evidence="4">KCTC 42651</strain>
    </source>
</reference>
<dbReference type="Pfam" id="PF05378">
    <property type="entry name" value="Hydant_A_N"/>
    <property type="match status" value="1"/>
</dbReference>
<gene>
    <name evidence="4" type="ORF">GCM10017083_07240</name>
</gene>
<dbReference type="AlphaFoldDB" id="A0A919CN76"/>
<feature type="domain" description="Hydantoinase/oxoprolinase N-terminal" evidence="2">
    <location>
        <begin position="10"/>
        <end position="182"/>
    </location>
</feature>
<protein>
    <submittedName>
        <fullName evidence="4">Hydantoinase</fullName>
    </submittedName>
</protein>
<dbReference type="Pfam" id="PF19278">
    <property type="entry name" value="Hydant_A_C"/>
    <property type="match status" value="1"/>
</dbReference>
<dbReference type="InterPro" id="IPR043129">
    <property type="entry name" value="ATPase_NBD"/>
</dbReference>
<accession>A0A919CN76</accession>
<dbReference type="GO" id="GO:0005829">
    <property type="term" value="C:cytosol"/>
    <property type="evidence" value="ECO:0007669"/>
    <property type="project" value="TreeGrafter"/>
</dbReference>
<evidence type="ECO:0000313" key="4">
    <source>
        <dbReference type="EMBL" id="GHD42328.1"/>
    </source>
</evidence>
<sequence length="690" mass="72798">MNGTTAGRLVGVDVGGTFTDLVCLDPSAPGGIRLAKVPTTVANQADGVLAALAAAGVEAGQVEQIVHGTTTTTNALLERKVARTGLITTRGFRDVLELGRRTRPTSYGLTGRFEPLIPRELRLEVAERVDADGEVLVPLDEAGVLAAVEALRTLGCESVVVHFLHSYANRAHERRAVELVRQAWPEAAVTAGSEILSEFREYERGTTAAVNAAVQPVLRRYLDRLAGGLAQQGYARELLVMQGNGGTVAAGLAADQAVNTVMSGPASGVIAAAYTATAAGFPNAITYDMGGTSSDVGLILDGLPRIHAELDLEYGMPIHVPMVDVHTIGAGGGSIARIDEAGLLRVGPESAGATPGPICYGRGGTEPTITDANLVLGRLDPDKLLAVDHPVTVDDVAAVIQARIGDPLGLSAEQAAAAILQIANDKMAGAVRMVSLARGHDPRDFALFAFGGAGPLHATALARELAIPHVVLPARPGITNAIGCVVADLRHDYVNTLNTPLSTLDIADVHRLFREQEAAGRATIEAEAVEVERIEARRSVDMQFQGQSHILSVALEHGEPSLESLEQRFAAAYWERFAVELPEIRPVLVNLHTAVLGKRRPVPLAALAGSDERQATAEAAIIGRRSVWFEGTGRVDTPVYRRERLPEEAAFAGPAIVAQFDATTVIEPGQSARLDRDGNLLVTVRVGEVR</sequence>
<dbReference type="SUPFAM" id="SSF53067">
    <property type="entry name" value="Actin-like ATPase domain"/>
    <property type="match status" value="1"/>
</dbReference>
<proteinExistence type="predicted"/>
<dbReference type="GO" id="GO:0006749">
    <property type="term" value="P:glutathione metabolic process"/>
    <property type="evidence" value="ECO:0007669"/>
    <property type="project" value="TreeGrafter"/>
</dbReference>
<dbReference type="RefSeq" id="WP_189987575.1">
    <property type="nucleotide sequence ID" value="NZ_BMZS01000002.1"/>
</dbReference>
<evidence type="ECO:0000259" key="3">
    <source>
        <dbReference type="Pfam" id="PF19278"/>
    </source>
</evidence>
<dbReference type="InterPro" id="IPR049517">
    <property type="entry name" value="ACX-like_C"/>
</dbReference>